<protein>
    <submittedName>
        <fullName evidence="1">Uncharacterized protein</fullName>
    </submittedName>
</protein>
<keyword evidence="2" id="KW-1185">Reference proteome</keyword>
<organism evidence="1 2">
    <name type="scientific">Frankia canadensis</name>
    <dbReference type="NCBI Taxonomy" id="1836972"/>
    <lineage>
        <taxon>Bacteria</taxon>
        <taxon>Bacillati</taxon>
        <taxon>Actinomycetota</taxon>
        <taxon>Actinomycetes</taxon>
        <taxon>Frankiales</taxon>
        <taxon>Frankiaceae</taxon>
        <taxon>Frankia</taxon>
    </lineage>
</organism>
<dbReference type="AlphaFoldDB" id="A0A2I2KXV4"/>
<evidence type="ECO:0000313" key="1">
    <source>
        <dbReference type="EMBL" id="SNQ50491.1"/>
    </source>
</evidence>
<sequence>MSADIRVDSEEFSDLRYAVRQRMGGTSRTSLSLSRFVDQESPDGTDEHILDGRAPLYARLRRHPCRRRVTRLPAVPAR</sequence>
<evidence type="ECO:0000313" key="2">
    <source>
        <dbReference type="Proteomes" id="UP000234331"/>
    </source>
</evidence>
<reference evidence="1 2" key="1">
    <citation type="submission" date="2017-06" db="EMBL/GenBank/DDBJ databases">
        <authorList>
            <person name="Kim H.J."/>
            <person name="Triplett B.A."/>
        </authorList>
    </citation>
    <scope>NUCLEOTIDE SEQUENCE [LARGE SCALE GENOMIC DNA]</scope>
    <source>
        <strain evidence="1">FRACA_ARgP5</strain>
    </source>
</reference>
<dbReference type="Proteomes" id="UP000234331">
    <property type="component" value="Unassembled WGS sequence"/>
</dbReference>
<proteinExistence type="predicted"/>
<name>A0A2I2KXV4_9ACTN</name>
<accession>A0A2I2KXV4</accession>
<dbReference type="EMBL" id="FZMO01000412">
    <property type="protein sequence ID" value="SNQ50491.1"/>
    <property type="molecule type" value="Genomic_DNA"/>
</dbReference>
<gene>
    <name evidence="1" type="ORF">FRACA_470040</name>
</gene>